<dbReference type="Gene3D" id="3.40.50.720">
    <property type="entry name" value="NAD(P)-binding Rossmann-like Domain"/>
    <property type="match status" value="1"/>
</dbReference>
<dbReference type="Pfam" id="PF05173">
    <property type="entry name" value="DapB_C"/>
    <property type="match status" value="1"/>
</dbReference>
<evidence type="ECO:0000256" key="4">
    <source>
        <dbReference type="ARBA" id="ARBA00022857"/>
    </source>
</evidence>
<dbReference type="AlphaFoldDB" id="A0A381XQH6"/>
<name>A0A381XQH6_9ZZZZ</name>
<dbReference type="CDD" id="cd02274">
    <property type="entry name" value="DHDPR_N"/>
    <property type="match status" value="1"/>
</dbReference>
<keyword evidence="6" id="KW-0560">Oxidoreductase</keyword>
<gene>
    <name evidence="15" type="ORF">METZ01_LOCUS119878</name>
</gene>
<comment type="catalytic activity">
    <reaction evidence="11">
        <text>(S)-2,3,4,5-tetrahydrodipicolinate + NADP(+) + H2O = (2S,4S)-4-hydroxy-2,3,4,5-tetrahydrodipicolinate + NADPH + H(+)</text>
        <dbReference type="Rhea" id="RHEA:35331"/>
        <dbReference type="ChEBI" id="CHEBI:15377"/>
        <dbReference type="ChEBI" id="CHEBI:15378"/>
        <dbReference type="ChEBI" id="CHEBI:16845"/>
        <dbReference type="ChEBI" id="CHEBI:57783"/>
        <dbReference type="ChEBI" id="CHEBI:58349"/>
        <dbReference type="ChEBI" id="CHEBI:67139"/>
        <dbReference type="EC" id="1.17.1.8"/>
    </reaction>
</comment>
<keyword evidence="4" id="KW-0521">NADP</keyword>
<dbReference type="SUPFAM" id="SSF51735">
    <property type="entry name" value="NAD(P)-binding Rossmann-fold domains"/>
    <property type="match status" value="1"/>
</dbReference>
<dbReference type="GO" id="GO:0009089">
    <property type="term" value="P:lysine biosynthetic process via diaminopimelate"/>
    <property type="evidence" value="ECO:0007669"/>
    <property type="project" value="InterPro"/>
</dbReference>
<comment type="catalytic activity">
    <reaction evidence="12">
        <text>(S)-2,3,4,5-tetrahydrodipicolinate + NAD(+) + H2O = (2S,4S)-4-hydroxy-2,3,4,5-tetrahydrodipicolinate + NADH + H(+)</text>
        <dbReference type="Rhea" id="RHEA:35323"/>
        <dbReference type="ChEBI" id="CHEBI:15377"/>
        <dbReference type="ChEBI" id="CHEBI:15378"/>
        <dbReference type="ChEBI" id="CHEBI:16845"/>
        <dbReference type="ChEBI" id="CHEBI:57540"/>
        <dbReference type="ChEBI" id="CHEBI:57945"/>
        <dbReference type="ChEBI" id="CHEBI:67139"/>
        <dbReference type="EC" id="1.17.1.8"/>
    </reaction>
</comment>
<dbReference type="EMBL" id="UINC01016018">
    <property type="protein sequence ID" value="SVA67024.1"/>
    <property type="molecule type" value="Genomic_DNA"/>
</dbReference>
<dbReference type="NCBIfam" id="TIGR00036">
    <property type="entry name" value="dapB"/>
    <property type="match status" value="1"/>
</dbReference>
<comment type="pathway">
    <text evidence="9">Amino-acid biosynthesis; L-lysine biosynthesis via DAP pathway; (S)-tetrahydrodipicolinate from L-aspartate: step 4/4.</text>
</comment>
<protein>
    <recommendedName>
        <fullName evidence="10">4-hydroxy-tetrahydrodipicolinate reductase</fullName>
        <ecNumber evidence="10">1.17.1.8</ecNumber>
    </recommendedName>
</protein>
<reference evidence="15" key="1">
    <citation type="submission" date="2018-05" db="EMBL/GenBank/DDBJ databases">
        <authorList>
            <person name="Lanie J.A."/>
            <person name="Ng W.-L."/>
            <person name="Kazmierczak K.M."/>
            <person name="Andrzejewski T.M."/>
            <person name="Davidsen T.M."/>
            <person name="Wayne K.J."/>
            <person name="Tettelin H."/>
            <person name="Glass J.I."/>
            <person name="Rusch D."/>
            <person name="Podicherti R."/>
            <person name="Tsui H.-C.T."/>
            <person name="Winkler M.E."/>
        </authorList>
    </citation>
    <scope>NUCLEOTIDE SEQUENCE</scope>
</reference>
<dbReference type="EC" id="1.17.1.8" evidence="10"/>
<evidence type="ECO:0000256" key="5">
    <source>
        <dbReference type="ARBA" id="ARBA00022915"/>
    </source>
</evidence>
<dbReference type="Gene3D" id="3.30.360.10">
    <property type="entry name" value="Dihydrodipicolinate Reductase, domain 2"/>
    <property type="match status" value="1"/>
</dbReference>
<feature type="domain" description="Dihydrodipicolinate reductase N-terminal" evidence="13">
    <location>
        <begin position="2"/>
        <end position="125"/>
    </location>
</feature>
<evidence type="ECO:0000256" key="9">
    <source>
        <dbReference type="ARBA" id="ARBA00037922"/>
    </source>
</evidence>
<dbReference type="PANTHER" id="PTHR20836:SF0">
    <property type="entry name" value="4-HYDROXY-TETRAHYDRODIPICOLINATE REDUCTASE 1, CHLOROPLASTIC-RELATED"/>
    <property type="match status" value="1"/>
</dbReference>
<dbReference type="SUPFAM" id="SSF55347">
    <property type="entry name" value="Glyceraldehyde-3-phosphate dehydrogenase-like, C-terminal domain"/>
    <property type="match status" value="1"/>
</dbReference>
<dbReference type="PANTHER" id="PTHR20836">
    <property type="entry name" value="DIHYDRODIPICOLINATE REDUCTASE"/>
    <property type="match status" value="1"/>
</dbReference>
<dbReference type="FunFam" id="3.30.360.10:FF:000004">
    <property type="entry name" value="4-hydroxy-tetrahydrodipicolinate reductase"/>
    <property type="match status" value="1"/>
</dbReference>
<dbReference type="InterPro" id="IPR023940">
    <property type="entry name" value="DHDPR_bac"/>
</dbReference>
<proteinExistence type="inferred from homology"/>
<dbReference type="GO" id="GO:0019877">
    <property type="term" value="P:diaminopimelate biosynthetic process"/>
    <property type="evidence" value="ECO:0007669"/>
    <property type="project" value="UniProtKB-KW"/>
</dbReference>
<evidence type="ECO:0000259" key="13">
    <source>
        <dbReference type="Pfam" id="PF01113"/>
    </source>
</evidence>
<evidence type="ECO:0000256" key="6">
    <source>
        <dbReference type="ARBA" id="ARBA00023002"/>
    </source>
</evidence>
<comment type="similarity">
    <text evidence="1">Belongs to the DapB family.</text>
</comment>
<dbReference type="GO" id="GO:0005829">
    <property type="term" value="C:cytosol"/>
    <property type="evidence" value="ECO:0007669"/>
    <property type="project" value="TreeGrafter"/>
</dbReference>
<evidence type="ECO:0000313" key="15">
    <source>
        <dbReference type="EMBL" id="SVA67024.1"/>
    </source>
</evidence>
<evidence type="ECO:0000256" key="8">
    <source>
        <dbReference type="ARBA" id="ARBA00023154"/>
    </source>
</evidence>
<dbReference type="InterPro" id="IPR022663">
    <property type="entry name" value="DapB_C"/>
</dbReference>
<keyword evidence="8" id="KW-0457">Lysine biosynthesis</keyword>
<keyword evidence="2" id="KW-0963">Cytoplasm</keyword>
<feature type="domain" description="Dihydrodipicolinate reductase C-terminal" evidence="14">
    <location>
        <begin position="128"/>
        <end position="264"/>
    </location>
</feature>
<accession>A0A381XQH6</accession>
<keyword evidence="7" id="KW-0520">NAD</keyword>
<dbReference type="HAMAP" id="MF_00102">
    <property type="entry name" value="DapB"/>
    <property type="match status" value="1"/>
</dbReference>
<organism evidence="15">
    <name type="scientific">marine metagenome</name>
    <dbReference type="NCBI Taxonomy" id="408172"/>
    <lineage>
        <taxon>unclassified sequences</taxon>
        <taxon>metagenomes</taxon>
        <taxon>ecological metagenomes</taxon>
    </lineage>
</organism>
<dbReference type="Pfam" id="PF01113">
    <property type="entry name" value="DapB_N"/>
    <property type="match status" value="1"/>
</dbReference>
<dbReference type="GO" id="GO:0008839">
    <property type="term" value="F:4-hydroxy-tetrahydrodipicolinate reductase"/>
    <property type="evidence" value="ECO:0007669"/>
    <property type="project" value="UniProtKB-EC"/>
</dbReference>
<keyword evidence="3" id="KW-0028">Amino-acid biosynthesis</keyword>
<evidence type="ECO:0000256" key="7">
    <source>
        <dbReference type="ARBA" id="ARBA00023027"/>
    </source>
</evidence>
<dbReference type="InterPro" id="IPR000846">
    <property type="entry name" value="DapB_N"/>
</dbReference>
<evidence type="ECO:0000256" key="11">
    <source>
        <dbReference type="ARBA" id="ARBA00049080"/>
    </source>
</evidence>
<evidence type="ECO:0000256" key="1">
    <source>
        <dbReference type="ARBA" id="ARBA00006642"/>
    </source>
</evidence>
<evidence type="ECO:0000256" key="12">
    <source>
        <dbReference type="ARBA" id="ARBA00049396"/>
    </source>
</evidence>
<dbReference type="InterPro" id="IPR036291">
    <property type="entry name" value="NAD(P)-bd_dom_sf"/>
</dbReference>
<sequence>MIKVIVDGACGRMGRMLTSLVTRQPDMELIGATEYLAHPQIGADVGEVAGIGPLGIKIVEDLENIINQGDVVIEFTSPEATVSNLKKVVDAKKSMVIGTTGCTADQLTEIRLLAECIPCLMSPNMSVGVNVMLKAIDLVAKALGDEYDVEVVEAHHNQKTDSPSGTAVRIADVLATALDRDINQVGVYGREGIVGARPEKEIGVHAIRGGDIVGDHTVLFAGIGERVEISHRAQSRESFASGAIRATRWIINAPKGLHDISEVLF</sequence>
<evidence type="ECO:0000256" key="3">
    <source>
        <dbReference type="ARBA" id="ARBA00022605"/>
    </source>
</evidence>
<dbReference type="PIRSF" id="PIRSF000161">
    <property type="entry name" value="DHPR"/>
    <property type="match status" value="1"/>
</dbReference>
<evidence type="ECO:0000259" key="14">
    <source>
        <dbReference type="Pfam" id="PF05173"/>
    </source>
</evidence>
<evidence type="ECO:0000256" key="2">
    <source>
        <dbReference type="ARBA" id="ARBA00022490"/>
    </source>
</evidence>
<evidence type="ECO:0000256" key="10">
    <source>
        <dbReference type="ARBA" id="ARBA00038983"/>
    </source>
</evidence>
<dbReference type="InterPro" id="IPR022664">
    <property type="entry name" value="DapB_N_CS"/>
</dbReference>
<dbReference type="PROSITE" id="PS01298">
    <property type="entry name" value="DAPB"/>
    <property type="match status" value="1"/>
</dbReference>
<keyword evidence="5" id="KW-0220">Diaminopimelate biosynthesis</keyword>